<dbReference type="NCBIfam" id="NF045515">
    <property type="entry name" value="Glp_gephyrin"/>
    <property type="match status" value="1"/>
</dbReference>
<dbReference type="InterPro" id="IPR036688">
    <property type="entry name" value="MoeA_C_domain_IV_sf"/>
</dbReference>
<dbReference type="PANTHER" id="PTHR10192">
    <property type="entry name" value="MOLYBDOPTERIN BIOSYNTHESIS PROTEIN"/>
    <property type="match status" value="1"/>
</dbReference>
<keyword evidence="6" id="KW-0500">Molybdenum</keyword>
<dbReference type="RefSeq" id="WP_239040598.1">
    <property type="nucleotide sequence ID" value="NZ_BAAAEY010000005.1"/>
</dbReference>
<dbReference type="InterPro" id="IPR001453">
    <property type="entry name" value="MoaB/Mog_dom"/>
</dbReference>
<dbReference type="NCBIfam" id="TIGR00177">
    <property type="entry name" value="molyb_syn"/>
    <property type="match status" value="1"/>
</dbReference>
<accession>A0ABY1S006</accession>
<dbReference type="EMBL" id="FXWV01000005">
    <property type="protein sequence ID" value="SMR73785.1"/>
    <property type="molecule type" value="Genomic_DNA"/>
</dbReference>
<evidence type="ECO:0000256" key="3">
    <source>
        <dbReference type="ARBA" id="ARBA00010763"/>
    </source>
</evidence>
<protein>
    <recommendedName>
        <fullName evidence="6">Molybdopterin molybdenumtransferase</fullName>
        <ecNumber evidence="6">2.10.1.1</ecNumber>
    </recommendedName>
</protein>
<dbReference type="InterPro" id="IPR005110">
    <property type="entry name" value="MoeA_linker/N"/>
</dbReference>
<dbReference type="Gene3D" id="3.90.105.10">
    <property type="entry name" value="Molybdopterin biosynthesis moea protein, domain 2"/>
    <property type="match status" value="1"/>
</dbReference>
<keyword evidence="4 6" id="KW-0501">Molybdenum cofactor biosynthesis</keyword>
<dbReference type="InterPro" id="IPR036425">
    <property type="entry name" value="MoaB/Mog-like_dom_sf"/>
</dbReference>
<keyword evidence="6" id="KW-0808">Transferase</keyword>
<keyword evidence="9" id="KW-1185">Reference proteome</keyword>
<comment type="catalytic activity">
    <reaction evidence="5">
        <text>adenylyl-molybdopterin + molybdate = Mo-molybdopterin + AMP + H(+)</text>
        <dbReference type="Rhea" id="RHEA:35047"/>
        <dbReference type="ChEBI" id="CHEBI:15378"/>
        <dbReference type="ChEBI" id="CHEBI:36264"/>
        <dbReference type="ChEBI" id="CHEBI:62727"/>
        <dbReference type="ChEBI" id="CHEBI:71302"/>
        <dbReference type="ChEBI" id="CHEBI:456215"/>
        <dbReference type="EC" id="2.10.1.1"/>
    </reaction>
</comment>
<evidence type="ECO:0000259" key="7">
    <source>
        <dbReference type="SMART" id="SM00852"/>
    </source>
</evidence>
<dbReference type="SUPFAM" id="SSF63867">
    <property type="entry name" value="MoeA C-terminal domain-like"/>
    <property type="match status" value="1"/>
</dbReference>
<dbReference type="SUPFAM" id="SSF63882">
    <property type="entry name" value="MoeA N-terminal region -like"/>
    <property type="match status" value="1"/>
</dbReference>
<reference evidence="8 9" key="1">
    <citation type="submission" date="2017-05" db="EMBL/GenBank/DDBJ databases">
        <authorList>
            <person name="Varghese N."/>
            <person name="Submissions S."/>
        </authorList>
    </citation>
    <scope>NUCLEOTIDE SEQUENCE [LARGE SCALE GENOMIC DNA]</scope>
    <source>
        <strain evidence="8 9">CGMCC 1.7287</strain>
    </source>
</reference>
<dbReference type="InterPro" id="IPR005111">
    <property type="entry name" value="MoeA_C_domain_IV"/>
</dbReference>
<dbReference type="PANTHER" id="PTHR10192:SF5">
    <property type="entry name" value="GEPHYRIN"/>
    <property type="match status" value="1"/>
</dbReference>
<comment type="function">
    <text evidence="1 6">Catalyzes the insertion of molybdate into adenylated molybdopterin with the concomitant release of AMP.</text>
</comment>
<evidence type="ECO:0000256" key="5">
    <source>
        <dbReference type="ARBA" id="ARBA00047317"/>
    </source>
</evidence>
<evidence type="ECO:0000256" key="2">
    <source>
        <dbReference type="ARBA" id="ARBA00005046"/>
    </source>
</evidence>
<comment type="cofactor">
    <cofactor evidence="6">
        <name>Mg(2+)</name>
        <dbReference type="ChEBI" id="CHEBI:18420"/>
    </cofactor>
</comment>
<evidence type="ECO:0000256" key="4">
    <source>
        <dbReference type="ARBA" id="ARBA00023150"/>
    </source>
</evidence>
<dbReference type="Proteomes" id="UP001159257">
    <property type="component" value="Unassembled WGS sequence"/>
</dbReference>
<evidence type="ECO:0000313" key="9">
    <source>
        <dbReference type="Proteomes" id="UP001159257"/>
    </source>
</evidence>
<evidence type="ECO:0000256" key="1">
    <source>
        <dbReference type="ARBA" id="ARBA00002901"/>
    </source>
</evidence>
<gene>
    <name evidence="8" type="ORF">SAMN04487964_105197</name>
</gene>
<dbReference type="Gene3D" id="2.170.190.11">
    <property type="entry name" value="Molybdopterin biosynthesis moea protein, domain 3"/>
    <property type="match status" value="1"/>
</dbReference>
<dbReference type="Pfam" id="PF00994">
    <property type="entry name" value="MoCF_biosynth"/>
    <property type="match status" value="1"/>
</dbReference>
<evidence type="ECO:0000313" key="8">
    <source>
        <dbReference type="EMBL" id="SMR73785.1"/>
    </source>
</evidence>
<dbReference type="Pfam" id="PF03454">
    <property type="entry name" value="MoeA_C"/>
    <property type="match status" value="1"/>
</dbReference>
<dbReference type="SUPFAM" id="SSF53218">
    <property type="entry name" value="Molybdenum cofactor biosynthesis proteins"/>
    <property type="match status" value="1"/>
</dbReference>
<organism evidence="8 9">
    <name type="scientific">Marinobacterium sediminicola</name>
    <dbReference type="NCBI Taxonomy" id="518898"/>
    <lineage>
        <taxon>Bacteria</taxon>
        <taxon>Pseudomonadati</taxon>
        <taxon>Pseudomonadota</taxon>
        <taxon>Gammaproteobacteria</taxon>
        <taxon>Oceanospirillales</taxon>
        <taxon>Oceanospirillaceae</taxon>
        <taxon>Marinobacterium</taxon>
    </lineage>
</organism>
<dbReference type="InterPro" id="IPR038987">
    <property type="entry name" value="MoeA-like"/>
</dbReference>
<dbReference type="Gene3D" id="3.40.980.10">
    <property type="entry name" value="MoaB/Mog-like domain"/>
    <property type="match status" value="1"/>
</dbReference>
<dbReference type="SMART" id="SM00852">
    <property type="entry name" value="MoCF_biosynth"/>
    <property type="match status" value="1"/>
</dbReference>
<comment type="similarity">
    <text evidence="3 6">Belongs to the MoeA family.</text>
</comment>
<evidence type="ECO:0000256" key="6">
    <source>
        <dbReference type="RuleBase" id="RU365090"/>
    </source>
</evidence>
<dbReference type="Pfam" id="PF03453">
    <property type="entry name" value="MoeA_N"/>
    <property type="match status" value="1"/>
</dbReference>
<dbReference type="InterPro" id="IPR036135">
    <property type="entry name" value="MoeA_linker/N_sf"/>
</dbReference>
<comment type="caution">
    <text evidence="8">The sequence shown here is derived from an EMBL/GenBank/DDBJ whole genome shotgun (WGS) entry which is preliminary data.</text>
</comment>
<dbReference type="EC" id="2.10.1.1" evidence="6"/>
<feature type="domain" description="MoaB/Mog" evidence="7">
    <location>
        <begin position="177"/>
        <end position="314"/>
    </location>
</feature>
<name>A0ABY1S006_9GAMM</name>
<proteinExistence type="inferred from homology"/>
<keyword evidence="6" id="KW-0460">Magnesium</keyword>
<dbReference type="Gene3D" id="2.40.340.10">
    <property type="entry name" value="MoeA, C-terminal, domain IV"/>
    <property type="match status" value="1"/>
</dbReference>
<keyword evidence="6" id="KW-0479">Metal-binding</keyword>
<sequence>MSPLIPVEEALHQLLELMPSPSEVEELYLKDAWGRVLAEPVVADVDVPPEANSSMDGYAVRVEDLQAVSVLPVSQRVPAGSAPVPLEPGTAARIFTGAPIPAGANAVIMQEESVEEGTGVRFTAGVRPLQNIRPRGQDIQAGEALLAAGELLSAQAMGVLASAGIERVRVYRRPRVALLSTGDELVQPGQPLAPGQIYDANRFLITGLLQQAGVVSISTWHAVDTAEATADVLRKAAADSDLILSSGGVSVGEEDHVRNQVEALGALQIWRIKLKPGKPFAAGHVAGTPFIGLPGNPASSLVTFYLLALPALRRLQGLRYKPLSGWTLPAGFSRQRPIGRDEFLRVRVEEGRLVPQGNQSSGVLSNSLKAEGLVRVPADSCVEPGQPLAFLPFSVLSG</sequence>
<dbReference type="CDD" id="cd00887">
    <property type="entry name" value="MoeA"/>
    <property type="match status" value="1"/>
</dbReference>
<comment type="pathway">
    <text evidence="2 6">Cofactor biosynthesis; molybdopterin biosynthesis.</text>
</comment>